<protein>
    <submittedName>
        <fullName evidence="1">10330_t:CDS:1</fullName>
    </submittedName>
</protein>
<keyword evidence="2" id="KW-1185">Reference proteome</keyword>
<evidence type="ECO:0000313" key="2">
    <source>
        <dbReference type="Proteomes" id="UP000789570"/>
    </source>
</evidence>
<dbReference type="EMBL" id="CAJVPQ010028105">
    <property type="protein sequence ID" value="CAG8772420.1"/>
    <property type="molecule type" value="Genomic_DNA"/>
</dbReference>
<reference evidence="1" key="1">
    <citation type="submission" date="2021-06" db="EMBL/GenBank/DDBJ databases">
        <authorList>
            <person name="Kallberg Y."/>
            <person name="Tangrot J."/>
            <person name="Rosling A."/>
        </authorList>
    </citation>
    <scope>NUCLEOTIDE SEQUENCE</scope>
    <source>
        <strain evidence="1">UK204</strain>
    </source>
</reference>
<feature type="non-terminal residue" evidence="1">
    <location>
        <position position="1"/>
    </location>
</feature>
<feature type="non-terminal residue" evidence="1">
    <location>
        <position position="51"/>
    </location>
</feature>
<name>A0A9N9NYF2_9GLOM</name>
<dbReference type="AlphaFoldDB" id="A0A9N9NYF2"/>
<comment type="caution">
    <text evidence="1">The sequence shown here is derived from an EMBL/GenBank/DDBJ whole genome shotgun (WGS) entry which is preliminary data.</text>
</comment>
<sequence>IKLDQISKSQEDLKAMLIKQKNKSDKIFLRFEKQQVNTKIGIVKNSGKDKG</sequence>
<organism evidence="1 2">
    <name type="scientific">Funneliformis caledonium</name>
    <dbReference type="NCBI Taxonomy" id="1117310"/>
    <lineage>
        <taxon>Eukaryota</taxon>
        <taxon>Fungi</taxon>
        <taxon>Fungi incertae sedis</taxon>
        <taxon>Mucoromycota</taxon>
        <taxon>Glomeromycotina</taxon>
        <taxon>Glomeromycetes</taxon>
        <taxon>Glomerales</taxon>
        <taxon>Glomeraceae</taxon>
        <taxon>Funneliformis</taxon>
    </lineage>
</organism>
<accession>A0A9N9NYF2</accession>
<dbReference type="Proteomes" id="UP000789570">
    <property type="component" value="Unassembled WGS sequence"/>
</dbReference>
<gene>
    <name evidence="1" type="ORF">FCALED_LOCUS17617</name>
</gene>
<proteinExistence type="predicted"/>
<evidence type="ECO:0000313" key="1">
    <source>
        <dbReference type="EMBL" id="CAG8772420.1"/>
    </source>
</evidence>